<dbReference type="GO" id="GO:0008233">
    <property type="term" value="F:peptidase activity"/>
    <property type="evidence" value="ECO:0007669"/>
    <property type="project" value="UniProtKB-KW"/>
</dbReference>
<sequence>MNNLTHKPRNTDELAERISQFFTVYEMQQQGDNVYFYVIPKEALLGVKENNNSGDAPIEPNVVYQKLWAAFAEKGYQFAFKNELGEQILIGTPFKPVKERRWINVVLALATFITTMVMGSFLFGADPISNLSDVLKGIPFTLAIMTVLGAHEAGHYIVAKKHGMNTSLPYFIPFPSIVGTMGAVIRHRGPIPNRKALFDVGIAGPLIGLIVSVIVTVIGLLQPPVANTPDGLQIQLGIPPLFELITRIIPAANTSFMHPVAFAGWVGMLVTALNLIPAGQLDGGHVLRAMIGEKASRVSTLMPVALLFTGGYMILIRNLDGSMWVFWGLLLTVFAASGHPRPLNDDIPLGRGRMVLGIITFFLGLLCVTLVPFQIQ</sequence>
<name>A0A284VNB0_9EURY</name>
<evidence type="ECO:0000313" key="10">
    <source>
        <dbReference type="EMBL" id="SNQ60781.1"/>
    </source>
</evidence>
<evidence type="ECO:0000256" key="7">
    <source>
        <dbReference type="ARBA" id="ARBA00023136"/>
    </source>
</evidence>
<evidence type="ECO:0000256" key="8">
    <source>
        <dbReference type="SAM" id="Phobius"/>
    </source>
</evidence>
<dbReference type="PANTHER" id="PTHR31412:SF0">
    <property type="entry name" value="ZINC METALLOPROTEASE EGY1, CHLOROPLASTIC-RELATED"/>
    <property type="match status" value="1"/>
</dbReference>
<evidence type="ECO:0000256" key="2">
    <source>
        <dbReference type="ARBA" id="ARBA00022670"/>
    </source>
</evidence>
<dbReference type="AlphaFoldDB" id="A0A284VNB0"/>
<feature type="domain" description="Peptidase M50" evidence="9">
    <location>
        <begin position="140"/>
        <end position="301"/>
    </location>
</feature>
<feature type="transmembrane region" description="Helical" evidence="8">
    <location>
        <begin position="322"/>
        <end position="343"/>
    </location>
</feature>
<keyword evidence="7 8" id="KW-0472">Membrane</keyword>
<dbReference type="OrthoDB" id="19110at2157"/>
<feature type="transmembrane region" description="Helical" evidence="8">
    <location>
        <begin position="197"/>
        <end position="221"/>
    </location>
</feature>
<accession>A0A284VNB0</accession>
<reference evidence="11" key="1">
    <citation type="submission" date="2017-06" db="EMBL/GenBank/DDBJ databases">
        <authorList>
            <person name="Cremers G."/>
        </authorList>
    </citation>
    <scope>NUCLEOTIDE SEQUENCE [LARGE SCALE GENOMIC DNA]</scope>
</reference>
<dbReference type="GO" id="GO:0016020">
    <property type="term" value="C:membrane"/>
    <property type="evidence" value="ECO:0007669"/>
    <property type="project" value="UniProtKB-SubCell"/>
</dbReference>
<keyword evidence="5" id="KW-0809">Transit peptide</keyword>
<keyword evidence="11" id="KW-1185">Reference proteome</keyword>
<dbReference type="Pfam" id="PF02163">
    <property type="entry name" value="Peptidase_M50"/>
    <property type="match status" value="1"/>
</dbReference>
<dbReference type="Proteomes" id="UP000218615">
    <property type="component" value="Unassembled WGS sequence"/>
</dbReference>
<proteinExistence type="predicted"/>
<evidence type="ECO:0000256" key="1">
    <source>
        <dbReference type="ARBA" id="ARBA00004141"/>
    </source>
</evidence>
<evidence type="ECO:0000256" key="4">
    <source>
        <dbReference type="ARBA" id="ARBA00022801"/>
    </source>
</evidence>
<protein>
    <submittedName>
        <fullName evidence="10">Peptidase family M50 protein</fullName>
    </submittedName>
</protein>
<dbReference type="InterPro" id="IPR044838">
    <property type="entry name" value="EGY1-like"/>
</dbReference>
<evidence type="ECO:0000256" key="3">
    <source>
        <dbReference type="ARBA" id="ARBA00022692"/>
    </source>
</evidence>
<dbReference type="PANTHER" id="PTHR31412">
    <property type="entry name" value="ZINC METALLOPROTEASE EGY1"/>
    <property type="match status" value="1"/>
</dbReference>
<dbReference type="EMBL" id="FZMP01000115">
    <property type="protein sequence ID" value="SNQ60781.1"/>
    <property type="molecule type" value="Genomic_DNA"/>
</dbReference>
<keyword evidence="3 8" id="KW-0812">Transmembrane</keyword>
<feature type="transmembrane region" description="Helical" evidence="8">
    <location>
        <begin position="168"/>
        <end position="185"/>
    </location>
</feature>
<gene>
    <name evidence="10" type="ORF">MNV_2010029</name>
</gene>
<keyword evidence="6 8" id="KW-1133">Transmembrane helix</keyword>
<evidence type="ECO:0000259" key="9">
    <source>
        <dbReference type="Pfam" id="PF02163"/>
    </source>
</evidence>
<keyword evidence="2" id="KW-0645">Protease</keyword>
<dbReference type="InterPro" id="IPR008915">
    <property type="entry name" value="Peptidase_M50"/>
</dbReference>
<evidence type="ECO:0000313" key="11">
    <source>
        <dbReference type="Proteomes" id="UP000218615"/>
    </source>
</evidence>
<dbReference type="GO" id="GO:0006508">
    <property type="term" value="P:proteolysis"/>
    <property type="evidence" value="ECO:0007669"/>
    <property type="project" value="UniProtKB-KW"/>
</dbReference>
<feature type="transmembrane region" description="Helical" evidence="8">
    <location>
        <begin position="102"/>
        <end position="123"/>
    </location>
</feature>
<evidence type="ECO:0000256" key="5">
    <source>
        <dbReference type="ARBA" id="ARBA00022946"/>
    </source>
</evidence>
<organism evidence="10 11">
    <name type="scientific">Candidatus Methanoperedens nitratireducens</name>
    <dbReference type="NCBI Taxonomy" id="1392998"/>
    <lineage>
        <taxon>Archaea</taxon>
        <taxon>Methanobacteriati</taxon>
        <taxon>Methanobacteriota</taxon>
        <taxon>Stenosarchaea group</taxon>
        <taxon>Methanomicrobia</taxon>
        <taxon>Methanosarcinales</taxon>
        <taxon>ANME-2 cluster</taxon>
        <taxon>Candidatus Methanoperedentaceae</taxon>
        <taxon>Candidatus Methanoperedens</taxon>
    </lineage>
</organism>
<dbReference type="CDD" id="cd06160">
    <property type="entry name" value="S2P-M50_like_2"/>
    <property type="match status" value="1"/>
</dbReference>
<comment type="subcellular location">
    <subcellularLocation>
        <location evidence="1">Membrane</location>
        <topology evidence="1">Multi-pass membrane protein</topology>
    </subcellularLocation>
</comment>
<feature type="transmembrane region" description="Helical" evidence="8">
    <location>
        <begin position="355"/>
        <end position="375"/>
    </location>
</feature>
<feature type="transmembrane region" description="Helical" evidence="8">
    <location>
        <begin position="298"/>
        <end position="316"/>
    </location>
</feature>
<evidence type="ECO:0000256" key="6">
    <source>
        <dbReference type="ARBA" id="ARBA00022989"/>
    </source>
</evidence>
<keyword evidence="4" id="KW-0378">Hydrolase</keyword>
<dbReference type="RefSeq" id="WP_096205254.1">
    <property type="nucleotide sequence ID" value="NZ_FZMP01000115.1"/>
</dbReference>
<feature type="transmembrane region" description="Helical" evidence="8">
    <location>
        <begin position="256"/>
        <end position="277"/>
    </location>
</feature>